<sequence>MLTIESLFNSSSFLGQLRAIVHMSSSQAQPDSSERGQPARRNSEVECRRFTIRPITRPEPGSLYDIMHDYAGTMLYVVPICWTDLHSQLLGASFIERPAIATPVPDLDRGISLEPSRMAQTLTSELRNLVRKEASPARAFCKTRAIKRVMSTLFPNTLSRPKTGAELNLYFGQRIFKKVVRIPCLWKSPSGADASFDSCPTLPSTSFSQVPPSAREAGCEYAPNKPMLAYIGRAQLAAIRRNLYGVVRGPNNTPNEPVARLQRLRSKMLIPANPDHDPYIVAILLAMAQAHFYREPSSKSSSQSDGGRKKVRMPPPSFRDIKVQVITHDEGNESSPNFIVYTAVVTKTFLDRFMYPHKAPTPQGGETLATGMSISYTSVGFWPLLGLKERLAKALGREIAGDPMYGDPEHIALWDPLVEPPHTPPYQSFTLKRRRVERDPLAEVLNSSFEEEPPSSPDDRPVLSPAAKRRRTTRPVNTLEVC</sequence>
<dbReference type="Proteomes" id="UP001302812">
    <property type="component" value="Unassembled WGS sequence"/>
</dbReference>
<gene>
    <name evidence="2" type="ORF">N656DRAFT_798201</name>
</gene>
<dbReference type="RefSeq" id="XP_064669971.1">
    <property type="nucleotide sequence ID" value="XM_064817731.1"/>
</dbReference>
<evidence type="ECO:0000313" key="3">
    <source>
        <dbReference type="Proteomes" id="UP001302812"/>
    </source>
</evidence>
<dbReference type="GeneID" id="89941856"/>
<reference evidence="2" key="1">
    <citation type="journal article" date="2023" name="Mol. Phylogenet. Evol.">
        <title>Genome-scale phylogeny and comparative genomics of the fungal order Sordariales.</title>
        <authorList>
            <person name="Hensen N."/>
            <person name="Bonometti L."/>
            <person name="Westerberg I."/>
            <person name="Brannstrom I.O."/>
            <person name="Guillou S."/>
            <person name="Cros-Aarteil S."/>
            <person name="Calhoun S."/>
            <person name="Haridas S."/>
            <person name="Kuo A."/>
            <person name="Mondo S."/>
            <person name="Pangilinan J."/>
            <person name="Riley R."/>
            <person name="LaButti K."/>
            <person name="Andreopoulos B."/>
            <person name="Lipzen A."/>
            <person name="Chen C."/>
            <person name="Yan M."/>
            <person name="Daum C."/>
            <person name="Ng V."/>
            <person name="Clum A."/>
            <person name="Steindorff A."/>
            <person name="Ohm R.A."/>
            <person name="Martin F."/>
            <person name="Silar P."/>
            <person name="Natvig D.O."/>
            <person name="Lalanne C."/>
            <person name="Gautier V."/>
            <person name="Ament-Velasquez S.L."/>
            <person name="Kruys A."/>
            <person name="Hutchinson M.I."/>
            <person name="Powell A.J."/>
            <person name="Barry K."/>
            <person name="Miller A.N."/>
            <person name="Grigoriev I.V."/>
            <person name="Debuchy R."/>
            <person name="Gladieux P."/>
            <person name="Hiltunen Thoren M."/>
            <person name="Johannesson H."/>
        </authorList>
    </citation>
    <scope>NUCLEOTIDE SEQUENCE</scope>
    <source>
        <strain evidence="2">CBS 508.74</strain>
    </source>
</reference>
<organism evidence="2 3">
    <name type="scientific">Canariomyces notabilis</name>
    <dbReference type="NCBI Taxonomy" id="2074819"/>
    <lineage>
        <taxon>Eukaryota</taxon>
        <taxon>Fungi</taxon>
        <taxon>Dikarya</taxon>
        <taxon>Ascomycota</taxon>
        <taxon>Pezizomycotina</taxon>
        <taxon>Sordariomycetes</taxon>
        <taxon>Sordariomycetidae</taxon>
        <taxon>Sordariales</taxon>
        <taxon>Chaetomiaceae</taxon>
        <taxon>Canariomyces</taxon>
    </lineage>
</organism>
<protein>
    <submittedName>
        <fullName evidence="2">Uncharacterized protein</fullName>
    </submittedName>
</protein>
<evidence type="ECO:0000313" key="2">
    <source>
        <dbReference type="EMBL" id="KAK4112401.1"/>
    </source>
</evidence>
<dbReference type="AlphaFoldDB" id="A0AAN6YRW8"/>
<evidence type="ECO:0000256" key="1">
    <source>
        <dbReference type="SAM" id="MobiDB-lite"/>
    </source>
</evidence>
<accession>A0AAN6YRW8</accession>
<name>A0AAN6YRW8_9PEZI</name>
<dbReference type="EMBL" id="MU853342">
    <property type="protein sequence ID" value="KAK4112401.1"/>
    <property type="molecule type" value="Genomic_DNA"/>
</dbReference>
<proteinExistence type="predicted"/>
<comment type="caution">
    <text evidence="2">The sequence shown here is derived from an EMBL/GenBank/DDBJ whole genome shotgun (WGS) entry which is preliminary data.</text>
</comment>
<feature type="region of interest" description="Disordered" evidence="1">
    <location>
        <begin position="24"/>
        <end position="44"/>
    </location>
</feature>
<feature type="region of interest" description="Disordered" evidence="1">
    <location>
        <begin position="444"/>
        <end position="482"/>
    </location>
</feature>
<reference evidence="2" key="2">
    <citation type="submission" date="2023-05" db="EMBL/GenBank/DDBJ databases">
        <authorList>
            <consortium name="Lawrence Berkeley National Laboratory"/>
            <person name="Steindorff A."/>
            <person name="Hensen N."/>
            <person name="Bonometti L."/>
            <person name="Westerberg I."/>
            <person name="Brannstrom I.O."/>
            <person name="Guillou S."/>
            <person name="Cros-Aarteil S."/>
            <person name="Calhoun S."/>
            <person name="Haridas S."/>
            <person name="Kuo A."/>
            <person name="Mondo S."/>
            <person name="Pangilinan J."/>
            <person name="Riley R."/>
            <person name="Labutti K."/>
            <person name="Andreopoulos B."/>
            <person name="Lipzen A."/>
            <person name="Chen C."/>
            <person name="Yanf M."/>
            <person name="Daum C."/>
            <person name="Ng V."/>
            <person name="Clum A."/>
            <person name="Ohm R."/>
            <person name="Martin F."/>
            <person name="Silar P."/>
            <person name="Natvig D."/>
            <person name="Lalanne C."/>
            <person name="Gautier V."/>
            <person name="Ament-Velasquez S.L."/>
            <person name="Kruys A."/>
            <person name="Hutchinson M.I."/>
            <person name="Powell A.J."/>
            <person name="Barry K."/>
            <person name="Miller A.N."/>
            <person name="Grigoriev I.V."/>
            <person name="Debuchy R."/>
            <person name="Gladieux P."/>
            <person name="Thoren M.H."/>
            <person name="Johannesson H."/>
        </authorList>
    </citation>
    <scope>NUCLEOTIDE SEQUENCE</scope>
    <source>
        <strain evidence="2">CBS 508.74</strain>
    </source>
</reference>
<feature type="region of interest" description="Disordered" evidence="1">
    <location>
        <begin position="296"/>
        <end position="315"/>
    </location>
</feature>
<keyword evidence="3" id="KW-1185">Reference proteome</keyword>